<dbReference type="Pfam" id="PF22422">
    <property type="entry name" value="MGH1-like_GH"/>
    <property type="match status" value="1"/>
</dbReference>
<organism evidence="3 4">
    <name type="scientific">Microbacterium terregens</name>
    <dbReference type="NCBI Taxonomy" id="69363"/>
    <lineage>
        <taxon>Bacteria</taxon>
        <taxon>Bacillati</taxon>
        <taxon>Actinomycetota</taxon>
        <taxon>Actinomycetes</taxon>
        <taxon>Micrococcales</taxon>
        <taxon>Microbacteriaceae</taxon>
        <taxon>Microbacterium</taxon>
    </lineage>
</organism>
<feature type="domain" description="Putative glycogen debranching enzyme N-terminal" evidence="1">
    <location>
        <begin position="26"/>
        <end position="209"/>
    </location>
</feature>
<dbReference type="RefSeq" id="WP_344714398.1">
    <property type="nucleotide sequence ID" value="NZ_BAAAWH010000001.1"/>
</dbReference>
<evidence type="ECO:0000259" key="2">
    <source>
        <dbReference type="Pfam" id="PF22422"/>
    </source>
</evidence>
<proteinExistence type="predicted"/>
<dbReference type="InterPro" id="IPR008928">
    <property type="entry name" value="6-hairpin_glycosidase_sf"/>
</dbReference>
<reference evidence="3 4" key="1">
    <citation type="submission" date="2024-09" db="EMBL/GenBank/DDBJ databases">
        <authorList>
            <person name="Sun Q."/>
            <person name="Mori K."/>
        </authorList>
    </citation>
    <scope>NUCLEOTIDE SEQUENCE [LARGE SCALE GENOMIC DNA]</scope>
    <source>
        <strain evidence="3 4">JCM 1342</strain>
    </source>
</reference>
<feature type="domain" description="Mannosylglycerate hydrolase MGH1-like glycoside hydrolase" evidence="2">
    <location>
        <begin position="351"/>
        <end position="586"/>
    </location>
</feature>
<keyword evidence="4" id="KW-1185">Reference proteome</keyword>
<gene>
    <name evidence="3" type="ORF">ACFFPJ_06060</name>
</gene>
<sequence>MTEQTPGVGAWGRQPFLHDGVVALRAPTQVWSRTDGEVGPGAIDGIYHGDTRFIRTVSMSLTGGDVESLGVSTHGSSHVVFEGLLRGLDDVSADPKVRLVRERTVEGGAISEKITITSHLDDPLGADINLTVLPEFSPMHAVKAGMPESRRWEARTTGVGSVLLTAGAQRIELETDGSLRVEDPDQVDRGVVVTWAVRIPPRSTATVAWGARLVDDAMVVRSASVAVRPAVAESSSDDRADRWLATALADLDALRLALPDHPEDEFYAAGAPWFFTLFGRDSLWAARLALSANPTLAASTLRVLARRQGRRLDPATAEEPGKMLHELRAEAFVVPGEGFSLPPIYYGSVDATALWVGLFADTVDAGMPEAEVRELLPAMRECLAWIMGHGDEFLSYYDRSGRGLTNQGWKDSGDSIQWRDGTLAEGPIALCEVQGYAYEAVMAGARMLDAYGQEGGDVAREWGARLRRRFADRFWVTTPEGHYPAIALDAHGHGVDTLTSNIGHLLGTGILDPDQERAVAVLLTGPSMLSGFGIRTMSTGARGYWPLSYHGGSVWIHDTAIIARGMHRAGLAEAAGTVVEDMLAAAAGFGYRVPELHGGDPAAAGGSGKDATSVPVPYPAACRPQAWSAAAAVTTDEILTAAQRESA</sequence>
<dbReference type="SUPFAM" id="SSF48208">
    <property type="entry name" value="Six-hairpin glycosidases"/>
    <property type="match status" value="1"/>
</dbReference>
<evidence type="ECO:0000259" key="1">
    <source>
        <dbReference type="Pfam" id="PF14742"/>
    </source>
</evidence>
<dbReference type="Gene3D" id="1.50.10.10">
    <property type="match status" value="1"/>
</dbReference>
<evidence type="ECO:0000313" key="4">
    <source>
        <dbReference type="Proteomes" id="UP001589611"/>
    </source>
</evidence>
<protein>
    <submittedName>
        <fullName evidence="3">Glycogen debranching N-terminal domain-containing protein</fullName>
    </submittedName>
</protein>
<dbReference type="InterPro" id="IPR012341">
    <property type="entry name" value="6hp_glycosidase-like_sf"/>
</dbReference>
<dbReference type="InterPro" id="IPR054491">
    <property type="entry name" value="MGH1-like_GH"/>
</dbReference>
<accession>A0ABV5SYB8</accession>
<name>A0ABV5SYB8_9MICO</name>
<evidence type="ECO:0000313" key="3">
    <source>
        <dbReference type="EMBL" id="MFB9645356.1"/>
    </source>
</evidence>
<dbReference type="EMBL" id="JBHMBE010000002">
    <property type="protein sequence ID" value="MFB9645356.1"/>
    <property type="molecule type" value="Genomic_DNA"/>
</dbReference>
<comment type="caution">
    <text evidence="3">The sequence shown here is derived from an EMBL/GenBank/DDBJ whole genome shotgun (WGS) entry which is preliminary data.</text>
</comment>
<dbReference type="Pfam" id="PF14742">
    <property type="entry name" value="GDE_N_bis"/>
    <property type="match status" value="1"/>
</dbReference>
<dbReference type="Proteomes" id="UP001589611">
    <property type="component" value="Unassembled WGS sequence"/>
</dbReference>
<dbReference type="InterPro" id="IPR032856">
    <property type="entry name" value="GDE_N_bis"/>
</dbReference>